<accession>A0A1P8WD70</accession>
<dbReference type="InterPro" id="IPR038717">
    <property type="entry name" value="Tc1-like_DDE_dom"/>
</dbReference>
<dbReference type="Proteomes" id="UP000187735">
    <property type="component" value="Chromosome"/>
</dbReference>
<reference evidence="2 3" key="1">
    <citation type="journal article" date="2016" name="Front. Microbiol.">
        <title>Fuerstia marisgermanicae gen. nov., sp. nov., an Unusual Member of the Phylum Planctomycetes from the German Wadden Sea.</title>
        <authorList>
            <person name="Kohn T."/>
            <person name="Heuer A."/>
            <person name="Jogler M."/>
            <person name="Vollmers J."/>
            <person name="Boedeker C."/>
            <person name="Bunk B."/>
            <person name="Rast P."/>
            <person name="Borchert D."/>
            <person name="Glockner I."/>
            <person name="Freese H.M."/>
            <person name="Klenk H.P."/>
            <person name="Overmann J."/>
            <person name="Kaster A.K."/>
            <person name="Rohde M."/>
            <person name="Wiegand S."/>
            <person name="Jogler C."/>
        </authorList>
    </citation>
    <scope>NUCLEOTIDE SEQUENCE [LARGE SCALE GENOMIC DNA]</scope>
    <source>
        <strain evidence="2 3">NH11</strain>
    </source>
</reference>
<dbReference type="NCBIfam" id="NF033545">
    <property type="entry name" value="transpos_IS630"/>
    <property type="match status" value="1"/>
</dbReference>
<dbReference type="InterPro" id="IPR047655">
    <property type="entry name" value="Transpos_IS630-like"/>
</dbReference>
<dbReference type="InterPro" id="IPR036388">
    <property type="entry name" value="WH-like_DNA-bd_sf"/>
</dbReference>
<evidence type="ECO:0000313" key="3">
    <source>
        <dbReference type="Proteomes" id="UP000187735"/>
    </source>
</evidence>
<evidence type="ECO:0000313" key="2">
    <source>
        <dbReference type="EMBL" id="APZ92013.1"/>
    </source>
</evidence>
<sequence>MEGIVSRLSRRDKRKLVQHMRRCQNGQMRIRYLIVLSCAEGTPPSEVAKQLKVSRSTVYRVAERFNEFGETGLADRREDNGERKIDEEFLSSLIKLVGSSPQQFGWPRPTWTRELLVVTMARLTGVSIHPSTMSKALQHIGARRGRPKPTVNCPWSKAAKNRRLRALRTLKATLPSNEVLVYEDEVDIHLNPKIGLDWMLPGQQKTVLTPGKNKKRYLAGALNPRTGKVTWVEADRKDSLLLIDMLWTLLETYPRAKKIHIILDNYCIHSTKMVQLTLNSPKGKRLKLHFLPPYCPDHNRIERTWLDLHANVTRNHTHQTMDQLIEDVRKYLTNRNRKKQHYNVAA</sequence>
<dbReference type="AlphaFoldDB" id="A0A1P8WD70"/>
<dbReference type="KEGG" id="fmr:Fuma_01614"/>
<dbReference type="Pfam" id="PF13358">
    <property type="entry name" value="DDE_3"/>
    <property type="match status" value="1"/>
</dbReference>
<dbReference type="InterPro" id="IPR036397">
    <property type="entry name" value="RNaseH_sf"/>
</dbReference>
<dbReference type="Gene3D" id="3.30.420.10">
    <property type="entry name" value="Ribonuclease H-like superfamily/Ribonuclease H"/>
    <property type="match status" value="1"/>
</dbReference>
<dbReference type="SUPFAM" id="SSF46689">
    <property type="entry name" value="Homeodomain-like"/>
    <property type="match status" value="1"/>
</dbReference>
<feature type="domain" description="Tc1-like transposase DDE" evidence="1">
    <location>
        <begin position="180"/>
        <end position="325"/>
    </location>
</feature>
<dbReference type="STRING" id="1891926.Fuma_01614"/>
<organism evidence="2 3">
    <name type="scientific">Fuerstiella marisgermanici</name>
    <dbReference type="NCBI Taxonomy" id="1891926"/>
    <lineage>
        <taxon>Bacteria</taxon>
        <taxon>Pseudomonadati</taxon>
        <taxon>Planctomycetota</taxon>
        <taxon>Planctomycetia</taxon>
        <taxon>Planctomycetales</taxon>
        <taxon>Planctomycetaceae</taxon>
        <taxon>Fuerstiella</taxon>
    </lineage>
</organism>
<protein>
    <submittedName>
        <fullName evidence="2">Transposase</fullName>
    </submittedName>
</protein>
<proteinExistence type="predicted"/>
<dbReference type="InterPro" id="IPR009057">
    <property type="entry name" value="Homeodomain-like_sf"/>
</dbReference>
<evidence type="ECO:0000259" key="1">
    <source>
        <dbReference type="Pfam" id="PF13358"/>
    </source>
</evidence>
<dbReference type="RefSeq" id="WP_218922409.1">
    <property type="nucleotide sequence ID" value="NZ_CP017641.1"/>
</dbReference>
<dbReference type="GO" id="GO:0003676">
    <property type="term" value="F:nucleic acid binding"/>
    <property type="evidence" value="ECO:0007669"/>
    <property type="project" value="InterPro"/>
</dbReference>
<dbReference type="Pfam" id="PF13551">
    <property type="entry name" value="HTH_29"/>
    <property type="match status" value="1"/>
</dbReference>
<name>A0A1P8WD70_9PLAN</name>
<dbReference type="Gene3D" id="1.10.10.10">
    <property type="entry name" value="Winged helix-like DNA-binding domain superfamily/Winged helix DNA-binding domain"/>
    <property type="match status" value="1"/>
</dbReference>
<gene>
    <name evidence="2" type="ORF">Fuma_01614</name>
</gene>
<keyword evidence="3" id="KW-1185">Reference proteome</keyword>
<dbReference type="EMBL" id="CP017641">
    <property type="protein sequence ID" value="APZ92013.1"/>
    <property type="molecule type" value="Genomic_DNA"/>
</dbReference>